<dbReference type="SUPFAM" id="SSF46894">
    <property type="entry name" value="C-terminal effector domain of the bipartite response regulators"/>
    <property type="match status" value="1"/>
</dbReference>
<dbReference type="Proteomes" id="UP001597024">
    <property type="component" value="Unassembled WGS sequence"/>
</dbReference>
<reference evidence="6" key="1">
    <citation type="journal article" date="2019" name="Int. J. Syst. Evol. Microbiol.">
        <title>The Global Catalogue of Microorganisms (GCM) 10K type strain sequencing project: providing services to taxonomists for standard genome sequencing and annotation.</title>
        <authorList>
            <consortium name="The Broad Institute Genomics Platform"/>
            <consortium name="The Broad Institute Genome Sequencing Center for Infectious Disease"/>
            <person name="Wu L."/>
            <person name="Ma J."/>
        </authorList>
    </citation>
    <scope>NUCLEOTIDE SEQUENCE [LARGE SCALE GENOMIC DNA]</scope>
    <source>
        <strain evidence="6">CCUG 62974</strain>
    </source>
</reference>
<evidence type="ECO:0000256" key="3">
    <source>
        <dbReference type="ARBA" id="ARBA00023163"/>
    </source>
</evidence>
<dbReference type="CDD" id="cd06170">
    <property type="entry name" value="LuxR_C_like"/>
    <property type="match status" value="1"/>
</dbReference>
<dbReference type="EMBL" id="JBHTHX010000283">
    <property type="protein sequence ID" value="MFD0885073.1"/>
    <property type="molecule type" value="Genomic_DNA"/>
</dbReference>
<dbReference type="SMART" id="SM00421">
    <property type="entry name" value="HTH_LUXR"/>
    <property type="match status" value="1"/>
</dbReference>
<keyword evidence="1" id="KW-0805">Transcription regulation</keyword>
<comment type="caution">
    <text evidence="5">The sequence shown here is derived from an EMBL/GenBank/DDBJ whole genome shotgun (WGS) entry which is preliminary data.</text>
</comment>
<sequence>RALESLAALNEREREVALALAGGRSNAEIGALLHLSVPTVKTHVSGVLAKLELNNRVQIALLVHDAGLLDDRE</sequence>
<dbReference type="Pfam" id="PF00196">
    <property type="entry name" value="GerE"/>
    <property type="match status" value="1"/>
</dbReference>
<dbReference type="InterPro" id="IPR000792">
    <property type="entry name" value="Tscrpt_reg_LuxR_C"/>
</dbReference>
<proteinExistence type="predicted"/>
<name>A0ABW3DMQ3_9ACTN</name>
<evidence type="ECO:0000256" key="2">
    <source>
        <dbReference type="ARBA" id="ARBA00023125"/>
    </source>
</evidence>
<feature type="domain" description="HTH luxR-type" evidence="4">
    <location>
        <begin position="2"/>
        <end position="67"/>
    </location>
</feature>
<keyword evidence="2" id="KW-0238">DNA-binding</keyword>
<evidence type="ECO:0000313" key="6">
    <source>
        <dbReference type="Proteomes" id="UP001597024"/>
    </source>
</evidence>
<gene>
    <name evidence="5" type="ORF">ACFQ08_11000</name>
</gene>
<protein>
    <submittedName>
        <fullName evidence="5">Response regulator transcription factor</fullName>
    </submittedName>
</protein>
<evidence type="ECO:0000256" key="1">
    <source>
        <dbReference type="ARBA" id="ARBA00023015"/>
    </source>
</evidence>
<accession>A0ABW3DMQ3</accession>
<dbReference type="InterPro" id="IPR016032">
    <property type="entry name" value="Sig_transdc_resp-reg_C-effctor"/>
</dbReference>
<keyword evidence="6" id="KW-1185">Reference proteome</keyword>
<organism evidence="5 6">
    <name type="scientific">Streptosporangium algeriense</name>
    <dbReference type="NCBI Taxonomy" id="1682748"/>
    <lineage>
        <taxon>Bacteria</taxon>
        <taxon>Bacillati</taxon>
        <taxon>Actinomycetota</taxon>
        <taxon>Actinomycetes</taxon>
        <taxon>Streptosporangiales</taxon>
        <taxon>Streptosporangiaceae</taxon>
        <taxon>Streptosporangium</taxon>
    </lineage>
</organism>
<dbReference type="PANTHER" id="PTHR44688:SF16">
    <property type="entry name" value="DNA-BINDING TRANSCRIPTIONAL ACTIVATOR DEVR_DOSR"/>
    <property type="match status" value="1"/>
</dbReference>
<evidence type="ECO:0000313" key="5">
    <source>
        <dbReference type="EMBL" id="MFD0885073.1"/>
    </source>
</evidence>
<feature type="non-terminal residue" evidence="5">
    <location>
        <position position="1"/>
    </location>
</feature>
<dbReference type="Gene3D" id="1.10.10.10">
    <property type="entry name" value="Winged helix-like DNA-binding domain superfamily/Winged helix DNA-binding domain"/>
    <property type="match status" value="1"/>
</dbReference>
<dbReference type="PANTHER" id="PTHR44688">
    <property type="entry name" value="DNA-BINDING TRANSCRIPTIONAL ACTIVATOR DEVR_DOSR"/>
    <property type="match status" value="1"/>
</dbReference>
<evidence type="ECO:0000259" key="4">
    <source>
        <dbReference type="PROSITE" id="PS50043"/>
    </source>
</evidence>
<dbReference type="PRINTS" id="PR00038">
    <property type="entry name" value="HTHLUXR"/>
</dbReference>
<dbReference type="InterPro" id="IPR036388">
    <property type="entry name" value="WH-like_DNA-bd_sf"/>
</dbReference>
<keyword evidence="3" id="KW-0804">Transcription</keyword>
<dbReference type="PROSITE" id="PS50043">
    <property type="entry name" value="HTH_LUXR_2"/>
    <property type="match status" value="1"/>
</dbReference>